<proteinExistence type="predicted"/>
<accession>A0A8H5JYY9</accession>
<keyword evidence="3" id="KW-1185">Reference proteome</keyword>
<dbReference type="Proteomes" id="UP000574317">
    <property type="component" value="Unassembled WGS sequence"/>
</dbReference>
<dbReference type="EMBL" id="JAAOAO010000105">
    <property type="protein sequence ID" value="KAF5562640.1"/>
    <property type="molecule type" value="Genomic_DNA"/>
</dbReference>
<dbReference type="AlphaFoldDB" id="A0A8H5JYY9"/>
<sequence>MLRTSGTRQMTNPKSESLFSEKSKGNTRTDYSPQHVSSVSAGETSAGRTSLPSYCDSYTECPVEEEKPSWSLFEGEWHEDSRKCTLCMKQEYPDQFENPFDTWDKYSNNTSESESTSESWPSAGSISPPASDSKQTPDWTGQYSSMTEYGASPNSQWTGEYSSMIEYSASPEVSQWTGQYSDPYEYSVSPKMTRLGKWEKSMIPGGEPDFKWILEYTPE</sequence>
<organism evidence="2 3">
    <name type="scientific">Fusarium napiforme</name>
    <dbReference type="NCBI Taxonomy" id="42672"/>
    <lineage>
        <taxon>Eukaryota</taxon>
        <taxon>Fungi</taxon>
        <taxon>Dikarya</taxon>
        <taxon>Ascomycota</taxon>
        <taxon>Pezizomycotina</taxon>
        <taxon>Sordariomycetes</taxon>
        <taxon>Hypocreomycetidae</taxon>
        <taxon>Hypocreales</taxon>
        <taxon>Nectriaceae</taxon>
        <taxon>Fusarium</taxon>
        <taxon>Fusarium fujikuroi species complex</taxon>
    </lineage>
</organism>
<feature type="region of interest" description="Disordered" evidence="1">
    <location>
        <begin position="97"/>
        <end position="155"/>
    </location>
</feature>
<feature type="compositionally biased region" description="Polar residues" evidence="1">
    <location>
        <begin position="1"/>
        <end position="18"/>
    </location>
</feature>
<feature type="compositionally biased region" description="Polar residues" evidence="1">
    <location>
        <begin position="25"/>
        <end position="52"/>
    </location>
</feature>
<feature type="compositionally biased region" description="Polar residues" evidence="1">
    <location>
        <begin position="120"/>
        <end position="155"/>
    </location>
</feature>
<feature type="region of interest" description="Disordered" evidence="1">
    <location>
        <begin position="1"/>
        <end position="58"/>
    </location>
</feature>
<name>A0A8H5JYY9_9HYPO</name>
<evidence type="ECO:0000256" key="1">
    <source>
        <dbReference type="SAM" id="MobiDB-lite"/>
    </source>
</evidence>
<evidence type="ECO:0000313" key="3">
    <source>
        <dbReference type="Proteomes" id="UP000574317"/>
    </source>
</evidence>
<feature type="compositionally biased region" description="Low complexity" evidence="1">
    <location>
        <begin position="107"/>
        <end position="119"/>
    </location>
</feature>
<evidence type="ECO:0000313" key="2">
    <source>
        <dbReference type="EMBL" id="KAF5562640.1"/>
    </source>
</evidence>
<comment type="caution">
    <text evidence="2">The sequence shown here is derived from an EMBL/GenBank/DDBJ whole genome shotgun (WGS) entry which is preliminary data.</text>
</comment>
<gene>
    <name evidence="2" type="ORF">FNAPI_3079</name>
</gene>
<protein>
    <submittedName>
        <fullName evidence="2">Uncharacterized protein</fullName>
    </submittedName>
</protein>
<reference evidence="2 3" key="1">
    <citation type="submission" date="2020-05" db="EMBL/GenBank/DDBJ databases">
        <title>Identification and distribution of gene clusters putatively required for synthesis of sphingolipid metabolism inhibitors in phylogenetically diverse species of the filamentous fungus Fusarium.</title>
        <authorList>
            <person name="Kim H.-S."/>
            <person name="Busman M."/>
            <person name="Brown D.W."/>
            <person name="Divon H."/>
            <person name="Uhlig S."/>
            <person name="Proctor R.H."/>
        </authorList>
    </citation>
    <scope>NUCLEOTIDE SEQUENCE [LARGE SCALE GENOMIC DNA]</scope>
    <source>
        <strain evidence="2 3">NRRL 25196</strain>
    </source>
</reference>